<dbReference type="InterPro" id="IPR001991">
    <property type="entry name" value="Na-dicarboxylate_symporter"/>
</dbReference>
<dbReference type="Proteomes" id="UP001069145">
    <property type="component" value="Unassembled WGS sequence"/>
</dbReference>
<dbReference type="Gene3D" id="1.10.3860.10">
    <property type="entry name" value="Sodium:dicarboxylate symporter"/>
    <property type="match status" value="1"/>
</dbReference>
<reference evidence="7" key="2">
    <citation type="submission" date="2022-09" db="EMBL/GenBank/DDBJ databases">
        <title>Aerococcus urinae taxonomy study.</title>
        <authorList>
            <person name="Christensen J."/>
            <person name="Senneby E."/>
        </authorList>
    </citation>
    <scope>NUCLEOTIDE SEQUENCE</scope>
    <source>
        <strain evidence="7">NLD-066-U95</strain>
    </source>
</reference>
<dbReference type="Pfam" id="PF00375">
    <property type="entry name" value="SDF"/>
    <property type="match status" value="1"/>
</dbReference>
<gene>
    <name evidence="8" type="ORF">I6G68_01555</name>
    <name evidence="7" type="ORF">ODY43_05840</name>
</gene>
<dbReference type="AlphaFoldDB" id="A0A109RG77"/>
<dbReference type="OrthoDB" id="9768885at2"/>
<evidence type="ECO:0000313" key="9">
    <source>
        <dbReference type="Proteomes" id="UP000594771"/>
    </source>
</evidence>
<evidence type="ECO:0000256" key="2">
    <source>
        <dbReference type="ARBA" id="ARBA00022448"/>
    </source>
</evidence>
<dbReference type="GeneID" id="35766871"/>
<dbReference type="GO" id="GO:0005295">
    <property type="term" value="F:neutral L-amino acid:sodium symporter activity"/>
    <property type="evidence" value="ECO:0007669"/>
    <property type="project" value="TreeGrafter"/>
</dbReference>
<dbReference type="Proteomes" id="UP000594771">
    <property type="component" value="Chromosome"/>
</dbReference>
<feature type="transmembrane region" description="Helical" evidence="6">
    <location>
        <begin position="280"/>
        <end position="310"/>
    </location>
</feature>
<dbReference type="EMBL" id="CP065662">
    <property type="protein sequence ID" value="QPS01786.1"/>
    <property type="molecule type" value="Genomic_DNA"/>
</dbReference>
<dbReference type="EMBL" id="JAOTML010000006">
    <property type="protein sequence ID" value="MCY3053505.1"/>
    <property type="molecule type" value="Genomic_DNA"/>
</dbReference>
<evidence type="ECO:0000256" key="3">
    <source>
        <dbReference type="ARBA" id="ARBA00022692"/>
    </source>
</evidence>
<organism evidence="8 9">
    <name type="scientific">Aerococcus urinae</name>
    <dbReference type="NCBI Taxonomy" id="1376"/>
    <lineage>
        <taxon>Bacteria</taxon>
        <taxon>Bacillati</taxon>
        <taxon>Bacillota</taxon>
        <taxon>Bacilli</taxon>
        <taxon>Lactobacillales</taxon>
        <taxon>Aerococcaceae</taxon>
        <taxon>Aerococcus</taxon>
    </lineage>
</organism>
<evidence type="ECO:0000256" key="1">
    <source>
        <dbReference type="ARBA" id="ARBA00004141"/>
    </source>
</evidence>
<keyword evidence="3 6" id="KW-0812">Transmembrane</keyword>
<keyword evidence="5 6" id="KW-0472">Membrane</keyword>
<dbReference type="SUPFAM" id="SSF118215">
    <property type="entry name" value="Proton glutamate symport protein"/>
    <property type="match status" value="1"/>
</dbReference>
<feature type="transmembrane region" description="Helical" evidence="6">
    <location>
        <begin position="35"/>
        <end position="65"/>
    </location>
</feature>
<keyword evidence="4 6" id="KW-1133">Transmembrane helix</keyword>
<evidence type="ECO:0000313" key="8">
    <source>
        <dbReference type="EMBL" id="QPS01786.1"/>
    </source>
</evidence>
<proteinExistence type="predicted"/>
<accession>A0A109RG77</accession>
<feature type="transmembrane region" description="Helical" evidence="6">
    <location>
        <begin position="12"/>
        <end position="29"/>
    </location>
</feature>
<dbReference type="GO" id="GO:0032329">
    <property type="term" value="P:serine transport"/>
    <property type="evidence" value="ECO:0007669"/>
    <property type="project" value="TreeGrafter"/>
</dbReference>
<reference evidence="8 9" key="1">
    <citation type="submission" date="2020-12" db="EMBL/GenBank/DDBJ databases">
        <title>FDA dAtabase for Regulatory Grade micrObial Sequences (FDA-ARGOS): Supporting development and validation of Infectious Disease Dx tests.</title>
        <authorList>
            <person name="Sproer C."/>
            <person name="Gronow S."/>
            <person name="Severitt S."/>
            <person name="Schroder I."/>
            <person name="Tallon L."/>
            <person name="Sadzewicz L."/>
            <person name="Zhao X."/>
            <person name="Boylan J."/>
            <person name="Ott S."/>
            <person name="Bowen H."/>
            <person name="Vavikolanu K."/>
            <person name="Mehta A."/>
            <person name="Aluvathingal J."/>
            <person name="Nadendla S."/>
            <person name="Lowell S."/>
            <person name="Myers T."/>
            <person name="Yan Y."/>
            <person name="Sichtig H."/>
        </authorList>
    </citation>
    <scope>NUCLEOTIDE SEQUENCE [LARGE SCALE GENOMIC DNA]</scope>
    <source>
        <strain evidence="8 9">FDAARGOS_911</strain>
    </source>
</reference>
<feature type="transmembrane region" description="Helical" evidence="6">
    <location>
        <begin position="77"/>
        <end position="100"/>
    </location>
</feature>
<feature type="transmembrane region" description="Helical" evidence="6">
    <location>
        <begin position="317"/>
        <end position="334"/>
    </location>
</feature>
<evidence type="ECO:0000256" key="6">
    <source>
        <dbReference type="SAM" id="Phobius"/>
    </source>
</evidence>
<feature type="transmembrane region" description="Helical" evidence="6">
    <location>
        <begin position="203"/>
        <end position="236"/>
    </location>
</feature>
<dbReference type="RefSeq" id="WP_060778938.1">
    <property type="nucleotide sequence ID" value="NZ_CAJHLF010000006.1"/>
</dbReference>
<dbReference type="GO" id="GO:0005886">
    <property type="term" value="C:plasma membrane"/>
    <property type="evidence" value="ECO:0007669"/>
    <property type="project" value="TreeGrafter"/>
</dbReference>
<keyword evidence="2" id="KW-0813">Transport</keyword>
<keyword evidence="10" id="KW-1185">Reference proteome</keyword>
<evidence type="ECO:0000313" key="7">
    <source>
        <dbReference type="EMBL" id="MCY3053505.1"/>
    </source>
</evidence>
<dbReference type="InterPro" id="IPR036458">
    <property type="entry name" value="Na:dicarbo_symporter_sf"/>
</dbReference>
<evidence type="ECO:0000256" key="5">
    <source>
        <dbReference type="ARBA" id="ARBA00023136"/>
    </source>
</evidence>
<dbReference type="PANTHER" id="PTHR42865">
    <property type="entry name" value="PROTON/GLUTAMATE-ASPARTATE SYMPORTER"/>
    <property type="match status" value="1"/>
</dbReference>
<name>A0A109RG77_9LACT</name>
<protein>
    <submittedName>
        <fullName evidence="8">Dicarboxylate/amino acid:cation symporter</fullName>
    </submittedName>
</protein>
<evidence type="ECO:0000313" key="10">
    <source>
        <dbReference type="Proteomes" id="UP001069145"/>
    </source>
</evidence>
<feature type="transmembrane region" description="Helical" evidence="6">
    <location>
        <begin position="134"/>
        <end position="154"/>
    </location>
</feature>
<sequence>MARVLEKRKIGLVPRILLAIILGIIVGQLSFVPEWFFRLCVTFTGIFSSFLSFVIPFMIIGFVVQGIADLGQGAGKLLGITVLTSYLSTIGGGFLAYLMASQLFPFFISESLVERLTQTAPSLEPLFVIPIEPFFDVTGAIIFAFMMGLGIYWLRQHGRGQVLYEGFSDFGGIISQVLAKIVVPLLPIHIFCNISNLSYSGSVFAIISVFWKVFICVILLQILYVAFLFILFGTYAGKNPWELMKNQIPAYMTAIGTQSSAATIPVNLKSAAKNEVSQDIANFVVPLCATIHLTGSMITITANATALLLIYGMPHNLTMVLGFILTLGVCMVAAPGTPGGAIMSALPFLPMIGIIDPGMQQIMISLHLTQDSFGTAANISGDNAIAVFIDKIYHNYIKQNETESSDLA</sequence>
<dbReference type="PANTHER" id="PTHR42865:SF8">
    <property type="entry name" value="SERINE_THREONINE TRANSPORTER SSTT"/>
    <property type="match status" value="1"/>
</dbReference>
<evidence type="ECO:0000256" key="4">
    <source>
        <dbReference type="ARBA" id="ARBA00022989"/>
    </source>
</evidence>
<comment type="subcellular location">
    <subcellularLocation>
        <location evidence="1">Membrane</location>
        <topology evidence="1">Multi-pass membrane protein</topology>
    </subcellularLocation>
</comment>
<dbReference type="KEGG" id="aun:AWM73_08460"/>